<dbReference type="EMBL" id="CP036279">
    <property type="protein sequence ID" value="QDU62993.1"/>
    <property type="molecule type" value="Genomic_DNA"/>
</dbReference>
<evidence type="ECO:0000313" key="5">
    <source>
        <dbReference type="EMBL" id="QDU62993.1"/>
    </source>
</evidence>
<evidence type="ECO:0000313" key="6">
    <source>
        <dbReference type="Proteomes" id="UP000317093"/>
    </source>
</evidence>
<organism evidence="5 6">
    <name type="scientific">Kolteria novifilia</name>
    <dbReference type="NCBI Taxonomy" id="2527975"/>
    <lineage>
        <taxon>Bacteria</taxon>
        <taxon>Pseudomonadati</taxon>
        <taxon>Planctomycetota</taxon>
        <taxon>Planctomycetia</taxon>
        <taxon>Kolteriales</taxon>
        <taxon>Kolteriaceae</taxon>
        <taxon>Kolteria</taxon>
    </lineage>
</organism>
<dbReference type="CDD" id="cd06355">
    <property type="entry name" value="PBP1_FmdD-like"/>
    <property type="match status" value="1"/>
</dbReference>
<dbReference type="SUPFAM" id="SSF56112">
    <property type="entry name" value="Protein kinase-like (PK-like)"/>
    <property type="match status" value="1"/>
</dbReference>
<dbReference type="PROSITE" id="PS50011">
    <property type="entry name" value="PROTEIN_KINASE_DOM"/>
    <property type="match status" value="1"/>
</dbReference>
<feature type="domain" description="Protein kinase" evidence="4">
    <location>
        <begin position="90"/>
        <end position="365"/>
    </location>
</feature>
<evidence type="ECO:0000256" key="2">
    <source>
        <dbReference type="ARBA" id="ARBA00022840"/>
    </source>
</evidence>
<dbReference type="GO" id="GO:0005524">
    <property type="term" value="F:ATP binding"/>
    <property type="evidence" value="ECO:0007669"/>
    <property type="project" value="UniProtKB-UniRule"/>
</dbReference>
<dbReference type="Pfam" id="PF13433">
    <property type="entry name" value="Peripla_BP_5"/>
    <property type="match status" value="1"/>
</dbReference>
<reference evidence="5 6" key="1">
    <citation type="submission" date="2019-02" db="EMBL/GenBank/DDBJ databases">
        <title>Deep-cultivation of Planctomycetes and their phenomic and genomic characterization uncovers novel biology.</title>
        <authorList>
            <person name="Wiegand S."/>
            <person name="Jogler M."/>
            <person name="Boedeker C."/>
            <person name="Pinto D."/>
            <person name="Vollmers J."/>
            <person name="Rivas-Marin E."/>
            <person name="Kohn T."/>
            <person name="Peeters S.H."/>
            <person name="Heuer A."/>
            <person name="Rast P."/>
            <person name="Oberbeckmann S."/>
            <person name="Bunk B."/>
            <person name="Jeske O."/>
            <person name="Meyerdierks A."/>
            <person name="Storesund J.E."/>
            <person name="Kallscheuer N."/>
            <person name="Luecker S."/>
            <person name="Lage O.M."/>
            <person name="Pohl T."/>
            <person name="Merkel B.J."/>
            <person name="Hornburger P."/>
            <person name="Mueller R.-W."/>
            <person name="Bruemmer F."/>
            <person name="Labrenz M."/>
            <person name="Spormann A.M."/>
            <person name="Op den Camp H."/>
            <person name="Overmann J."/>
            <person name="Amann R."/>
            <person name="Jetten M.S.M."/>
            <person name="Mascher T."/>
            <person name="Medema M.H."/>
            <person name="Devos D.P."/>
            <person name="Kaster A.-K."/>
            <person name="Ovreas L."/>
            <person name="Rohde M."/>
            <person name="Galperin M.Y."/>
            <person name="Jogler C."/>
        </authorList>
    </citation>
    <scope>NUCLEOTIDE SEQUENCE [LARGE SCALE GENOMIC DNA]</scope>
    <source>
        <strain evidence="5 6">Pan216</strain>
    </source>
</reference>
<dbReference type="KEGG" id="knv:Pan216_38670"/>
<evidence type="ECO:0000256" key="3">
    <source>
        <dbReference type="PROSITE-ProRule" id="PRU10141"/>
    </source>
</evidence>
<feature type="binding site" evidence="3">
    <location>
        <position position="119"/>
    </location>
    <ligand>
        <name>ATP</name>
        <dbReference type="ChEBI" id="CHEBI:30616"/>
    </ligand>
</feature>
<keyword evidence="6" id="KW-1185">Reference proteome</keyword>
<keyword evidence="2 3" id="KW-0067">ATP-binding</keyword>
<dbReference type="SMART" id="SM00220">
    <property type="entry name" value="S_TKc"/>
    <property type="match status" value="1"/>
</dbReference>
<dbReference type="PANTHER" id="PTHR47628:SF1">
    <property type="entry name" value="ALIPHATIC AMIDASE EXPRESSION-REGULATING PROTEIN"/>
    <property type="match status" value="1"/>
</dbReference>
<dbReference type="InterPro" id="IPR008271">
    <property type="entry name" value="Ser/Thr_kinase_AS"/>
</dbReference>
<dbReference type="GO" id="GO:0004672">
    <property type="term" value="F:protein kinase activity"/>
    <property type="evidence" value="ECO:0007669"/>
    <property type="project" value="InterPro"/>
</dbReference>
<dbReference type="OrthoDB" id="6111975at2"/>
<dbReference type="InterPro" id="IPR028082">
    <property type="entry name" value="Peripla_BP_I"/>
</dbReference>
<dbReference type="Proteomes" id="UP000317093">
    <property type="component" value="Chromosome"/>
</dbReference>
<dbReference type="Pfam" id="PF00069">
    <property type="entry name" value="Pkinase"/>
    <property type="match status" value="1"/>
</dbReference>
<dbReference type="PROSITE" id="PS00108">
    <property type="entry name" value="PROTEIN_KINASE_ST"/>
    <property type="match status" value="1"/>
</dbReference>
<dbReference type="RefSeq" id="WP_145260119.1">
    <property type="nucleotide sequence ID" value="NZ_CP036279.1"/>
</dbReference>
<dbReference type="InterPro" id="IPR017441">
    <property type="entry name" value="Protein_kinase_ATP_BS"/>
</dbReference>
<evidence type="ECO:0000256" key="1">
    <source>
        <dbReference type="ARBA" id="ARBA00022741"/>
    </source>
</evidence>
<dbReference type="Gene3D" id="3.40.50.2300">
    <property type="match status" value="2"/>
</dbReference>
<dbReference type="PANTHER" id="PTHR47628">
    <property type="match status" value="1"/>
</dbReference>
<sequence length="804" mass="88270">MNAERPTTDHDALLDSLLFKWEEAEQAGHPTSLEELCDGDEGLVVELRRRLEVLRKMDALLEVTTTNHRGDSGWHDLRQPSAPPPDIPGFVMERELGRGGMGVVYAARQTDLNRTVALKIIVAGVYASARERFRFRAEAEAVARLNHPGIVQIFSIGDHEGIPYICLEYIPGGSLGTWMTGQPLPVRVAIRFGQLLATAIGHAHRRGIVHRDLKPANVLLALEEDGSLETCHPKITDFSIARKLDGSQNLTGSGHLVGSPAYMAPEQAIGKQGQIGPATDIHGLGLILFEMLTARTPFVADSEYELLKQLVDEPAPSPSRYRPEVPRWLDEICQRCLAKDPSDRFASAADLANALSSGGWEESLLERRSPARRSRMSRRAAIGMGIAGTFGLATMAYRQSEGFPSRANMAVTAEVEPIRVGVLHSLTGPMAVSEQTAIDGTLLAIDEINQAGGILGRELEPVVEDGRSQPEVFATKARKLIAEDRVDVVFGGWTSASRKAMIPVIDESDHLLVYPVGFEGLEHSPRVLYTGTAPNQEIIPAVEWCYANLRKKRFFLVGSDQVYSHVCNEIIKEEIVDLGGTIVGEEYLPYESTDVTEIVEKIKSSGADVILNTMNTNANVPFFKALRAAGVNSDDVPTLSFSSSPQDLLRLDPDLLSGDYVAASYIQSIDSERNREFLNRLHKRLGNHRIATDVLESAYVGVHLWALAAKEAASVEPSRVRGKLAHQEFDAPGGRVTIADTELNTSKHARVAQFNDQGGLDLVWSSVNPIDPADFPATRTQAQWEAFIGELYRKWGNRWVNAPR</sequence>
<proteinExistence type="predicted"/>
<dbReference type="InterPro" id="IPR011009">
    <property type="entry name" value="Kinase-like_dom_sf"/>
</dbReference>
<protein>
    <submittedName>
        <fullName evidence="5">Aliphatic amidase expression-regulating protein</fullName>
    </submittedName>
</protein>
<dbReference type="InterPro" id="IPR017777">
    <property type="entry name" value="ABC_urea-bd_UrtA"/>
</dbReference>
<keyword evidence="1 3" id="KW-0547">Nucleotide-binding</keyword>
<dbReference type="AlphaFoldDB" id="A0A518B7R2"/>
<evidence type="ECO:0000259" key="4">
    <source>
        <dbReference type="PROSITE" id="PS50011"/>
    </source>
</evidence>
<gene>
    <name evidence="5" type="primary">amiC_2</name>
    <name evidence="5" type="ORF">Pan216_38670</name>
</gene>
<dbReference type="SUPFAM" id="SSF53822">
    <property type="entry name" value="Periplasmic binding protein-like I"/>
    <property type="match status" value="1"/>
</dbReference>
<dbReference type="PROSITE" id="PS00107">
    <property type="entry name" value="PROTEIN_KINASE_ATP"/>
    <property type="match status" value="1"/>
</dbReference>
<name>A0A518B7R2_9BACT</name>
<accession>A0A518B7R2</accession>
<dbReference type="CDD" id="cd14014">
    <property type="entry name" value="STKc_PknB_like"/>
    <property type="match status" value="1"/>
</dbReference>
<dbReference type="Gene3D" id="1.10.510.10">
    <property type="entry name" value="Transferase(Phosphotransferase) domain 1"/>
    <property type="match status" value="1"/>
</dbReference>
<dbReference type="Gene3D" id="3.30.200.20">
    <property type="entry name" value="Phosphorylase Kinase, domain 1"/>
    <property type="match status" value="1"/>
</dbReference>
<dbReference type="InterPro" id="IPR000719">
    <property type="entry name" value="Prot_kinase_dom"/>
</dbReference>